<dbReference type="Pfam" id="PF05768">
    <property type="entry name" value="Glrx-like"/>
    <property type="match status" value="1"/>
</dbReference>
<dbReference type="SUPFAM" id="SSF52833">
    <property type="entry name" value="Thioredoxin-like"/>
    <property type="match status" value="1"/>
</dbReference>
<gene>
    <name evidence="1" type="ORF">LK10_13780</name>
</gene>
<comment type="caution">
    <text evidence="1">The sequence shown here is derived from an EMBL/GenBank/DDBJ whole genome shotgun (WGS) entry which is preliminary data.</text>
</comment>
<reference evidence="1 2" key="1">
    <citation type="submission" date="2014-09" db="EMBL/GenBank/DDBJ databases">
        <title>Genome sequence of Sinomonas sp. MUSC 117.</title>
        <authorList>
            <person name="Lee L.-H."/>
        </authorList>
    </citation>
    <scope>NUCLEOTIDE SEQUENCE [LARGE SCALE GENOMIC DNA]</scope>
    <source>
        <strain evidence="1 2">MUSC 117</strain>
    </source>
</reference>
<dbReference type="Proteomes" id="UP000030982">
    <property type="component" value="Unassembled WGS sequence"/>
</dbReference>
<sequence length="87" mass="9755">MRTPEIVLVTRRECHLCEAARDVVGRVAADIGAPWSEQLIDDDADLAARFAEEVPVVLVDGVQRDFWKIDEARLRRTLAAASQTDQH</sequence>
<dbReference type="InterPro" id="IPR036249">
    <property type="entry name" value="Thioredoxin-like_sf"/>
</dbReference>
<dbReference type="Gene3D" id="3.40.30.10">
    <property type="entry name" value="Glutaredoxin"/>
    <property type="match status" value="1"/>
</dbReference>
<evidence type="ECO:0000313" key="2">
    <source>
        <dbReference type="Proteomes" id="UP000030982"/>
    </source>
</evidence>
<keyword evidence="2" id="KW-1185">Reference proteome</keyword>
<dbReference type="EMBL" id="JTDL01000132">
    <property type="protein sequence ID" value="KHL02152.1"/>
    <property type="molecule type" value="Genomic_DNA"/>
</dbReference>
<evidence type="ECO:0000313" key="1">
    <source>
        <dbReference type="EMBL" id="KHL02152.1"/>
    </source>
</evidence>
<dbReference type="RefSeq" id="WP_043124715.1">
    <property type="nucleotide sequence ID" value="NZ_JTDL01000132.1"/>
</dbReference>
<dbReference type="InterPro" id="IPR008554">
    <property type="entry name" value="Glutaredoxin-like"/>
</dbReference>
<protein>
    <submittedName>
        <fullName evidence="1">Glutaredoxin</fullName>
    </submittedName>
</protein>
<dbReference type="OrthoDB" id="8779161at2"/>
<organism evidence="1 2">
    <name type="scientific">Sinomonas humi</name>
    <dbReference type="NCBI Taxonomy" id="1338436"/>
    <lineage>
        <taxon>Bacteria</taxon>
        <taxon>Bacillati</taxon>
        <taxon>Actinomycetota</taxon>
        <taxon>Actinomycetes</taxon>
        <taxon>Micrococcales</taxon>
        <taxon>Micrococcaceae</taxon>
        <taxon>Sinomonas</taxon>
    </lineage>
</organism>
<accession>A0A0B2AEX8</accession>
<name>A0A0B2AEX8_9MICC</name>
<dbReference type="AlphaFoldDB" id="A0A0B2AEX8"/>
<dbReference type="STRING" id="1338436.LK10_13780"/>
<proteinExistence type="predicted"/>